<organism evidence="1 2">
    <name type="scientific">Candidatus Doriopsillibacter californiensis</name>
    <dbReference type="NCBI Taxonomy" id="2970740"/>
    <lineage>
        <taxon>Bacteria</taxon>
        <taxon>Pseudomonadati</taxon>
        <taxon>Pseudomonadota</taxon>
        <taxon>Gammaproteobacteria</taxon>
        <taxon>Candidatus Tethybacterales</taxon>
        <taxon>Candidatus Persebacteraceae</taxon>
        <taxon>Candidatus Doriopsillibacter</taxon>
    </lineage>
</organism>
<dbReference type="Proteomes" id="UP001168167">
    <property type="component" value="Unassembled WGS sequence"/>
</dbReference>
<evidence type="ECO:0000313" key="1">
    <source>
        <dbReference type="EMBL" id="MDM5147660.1"/>
    </source>
</evidence>
<dbReference type="EMBL" id="JANQAO010000003">
    <property type="protein sequence ID" value="MDM5147660.1"/>
    <property type="molecule type" value="Genomic_DNA"/>
</dbReference>
<sequence>MGLDILINGTRNDTITSNINQLTVTDVDEDNSDTAEIIILVGDKNIPIPRIGVKVNIYYDHVAVGGQFVVNKISSSNTSGLMYIDCAEYDCDSDMRTPRDASYQDVAIGEIVTTIANRYGVKSSVHDAIGSLLPGEALQRGETDLSFLRRLAAAAGAKFIIKKSGFYFLPQNVADSVSGSSLAASYIDVTDPNVTCDWVVSSRKQSSVIVKYYDDDRVTVRQLVVGDNKNPDMMATVYVNRHAAELAAVSALARKKRNIQELSISTKLSLSARAGHPLTVAGLPFGIATEMKISRVKHFFSAKSVKKTDIRAFYSPFTG</sequence>
<dbReference type="SUPFAM" id="SSF69279">
    <property type="entry name" value="Phage tail proteins"/>
    <property type="match status" value="1"/>
</dbReference>
<reference evidence="1" key="1">
    <citation type="submission" date="2022-08" db="EMBL/GenBank/DDBJ databases">
        <authorList>
            <person name="Dzunkova M."/>
            <person name="La Clair J."/>
            <person name="Tyml T."/>
            <person name="Doud D."/>
            <person name="Schulz F."/>
            <person name="Piquer S."/>
            <person name="Porcel Sanchis D."/>
            <person name="Osborn A."/>
            <person name="Robinson D."/>
            <person name="Louie K.B."/>
            <person name="Bowen B.P."/>
            <person name="Bowers R."/>
            <person name="Lee J."/>
            <person name="Arnau Llombart V."/>
            <person name="Diaz Villanueva W."/>
            <person name="Gosliner T."/>
            <person name="Northen T."/>
            <person name="Cheng J.-F."/>
            <person name="Burkart M.D."/>
            <person name="Woyke T."/>
        </authorList>
    </citation>
    <scope>NUCLEOTIDE SEQUENCE</scope>
    <source>
        <strain evidence="1">Df01</strain>
    </source>
</reference>
<proteinExistence type="predicted"/>
<evidence type="ECO:0000313" key="2">
    <source>
        <dbReference type="Proteomes" id="UP001168167"/>
    </source>
</evidence>
<protein>
    <submittedName>
        <fullName evidence="1">Uncharacterized protein</fullName>
    </submittedName>
</protein>
<name>A0ABT7QMM7_9GAMM</name>
<reference evidence="1" key="2">
    <citation type="journal article" date="2023" name="Microbiome">
        <title>Synthase-selected sorting approach identifies a beta-lactone synthase in a nudibranch symbiotic bacterium.</title>
        <authorList>
            <person name="Dzunkova M."/>
            <person name="La Clair J.J."/>
            <person name="Tyml T."/>
            <person name="Doud D."/>
            <person name="Schulz F."/>
            <person name="Piquer-Esteban S."/>
            <person name="Porcel Sanchis D."/>
            <person name="Osborn A."/>
            <person name="Robinson D."/>
            <person name="Louie K.B."/>
            <person name="Bowen B.P."/>
            <person name="Bowers R.M."/>
            <person name="Lee J."/>
            <person name="Arnau V."/>
            <person name="Diaz-Villanueva W."/>
            <person name="Stepanauskas R."/>
            <person name="Gosliner T."/>
            <person name="Date S.V."/>
            <person name="Northen T.R."/>
            <person name="Cheng J.F."/>
            <person name="Burkart M.D."/>
            <person name="Woyke T."/>
        </authorList>
    </citation>
    <scope>NUCLEOTIDE SEQUENCE</scope>
    <source>
        <strain evidence="1">Df01</strain>
    </source>
</reference>
<comment type="caution">
    <text evidence="1">The sequence shown here is derived from an EMBL/GenBank/DDBJ whole genome shotgun (WGS) entry which is preliminary data.</text>
</comment>
<keyword evidence="2" id="KW-1185">Reference proteome</keyword>
<gene>
    <name evidence="1" type="ORF">NQX30_04655</name>
</gene>
<accession>A0ABT7QMM7</accession>